<keyword evidence="2" id="KW-1185">Reference proteome</keyword>
<name>A0A088RRI9_LEIPA</name>
<evidence type="ECO:0000313" key="1">
    <source>
        <dbReference type="EMBL" id="AIN97839.1"/>
    </source>
</evidence>
<dbReference type="GeneID" id="22574555"/>
<dbReference type="eggNOG" id="ENOG502S2XF">
    <property type="taxonomic scope" value="Eukaryota"/>
</dbReference>
<dbReference type="VEuPathDB" id="TriTrypDB:LPAL13_200040800"/>
<dbReference type="Pfam" id="PF04417">
    <property type="entry name" value="DUF501"/>
    <property type="match status" value="1"/>
</dbReference>
<reference evidence="1 2" key="1">
    <citation type="journal article" date="2015" name="Sci. Rep.">
        <title>The genome of Leishmania panamensis: insights into genomics of the L. (Viannia) subgenus.</title>
        <authorList>
            <person name="Llanes A."/>
            <person name="Restrepo C.M."/>
            <person name="Vecchio G.D."/>
            <person name="Anguizola F.J."/>
            <person name="Lleonart R."/>
        </authorList>
    </citation>
    <scope>NUCLEOTIDE SEQUENCE [LARGE SCALE GENOMIC DNA]</scope>
    <source>
        <strain evidence="1 2">MHOM/PA/94/PSC-1</strain>
    </source>
</reference>
<proteinExistence type="predicted"/>
<dbReference type="VEuPathDB" id="TriTrypDB:LPMP_203440"/>
<organism evidence="1 2">
    <name type="scientific">Leishmania panamensis</name>
    <dbReference type="NCBI Taxonomy" id="5679"/>
    <lineage>
        <taxon>Eukaryota</taxon>
        <taxon>Discoba</taxon>
        <taxon>Euglenozoa</taxon>
        <taxon>Kinetoplastea</taxon>
        <taxon>Metakinetoplastina</taxon>
        <taxon>Trypanosomatida</taxon>
        <taxon>Trypanosomatidae</taxon>
        <taxon>Leishmaniinae</taxon>
        <taxon>Leishmania</taxon>
        <taxon>Leishmania guyanensis species complex</taxon>
    </lineage>
</organism>
<dbReference type="PANTHER" id="PTHR37163">
    <property type="entry name" value="CONSERVED PROTEIN"/>
    <property type="match status" value="1"/>
</dbReference>
<dbReference type="OrthoDB" id="271318at2759"/>
<dbReference type="RefSeq" id="XP_010698546.1">
    <property type="nucleotide sequence ID" value="XM_010700244.1"/>
</dbReference>
<evidence type="ECO:0000313" key="2">
    <source>
        <dbReference type="Proteomes" id="UP000063063"/>
    </source>
</evidence>
<protein>
    <submittedName>
        <fullName evidence="1">Uncharacterized protein</fullName>
    </submittedName>
</protein>
<dbReference type="InterPro" id="IPR007511">
    <property type="entry name" value="DUF501"/>
</dbReference>
<dbReference type="AlphaFoldDB" id="A0A088RRI9"/>
<accession>A0A088RRI9</accession>
<dbReference type="PANTHER" id="PTHR37163:SF1">
    <property type="entry name" value="DUF501 DOMAIN-CONTAINING PROTEIN"/>
    <property type="match status" value="1"/>
</dbReference>
<sequence length="301" mass="33455">MSDARRATGTAPGAKYNAYAEAADPHRYRIADALLFTCAEHGEACVLCITAGKNGRNGRTAAVGATLFWLTCPNLNAIISRFEGHRCIQVVAEALSRQTCLCDWHVLSHNVYASRAKELLSPAQWSFFHTHFLSEEESSLHKYGNAAVSHAADMKCLHALVAQTLAGVPNPVGSIVVNYVLLLHQLVSKTADLEEIEGQGLEEKLTIRATLDSTVFFASFITAFVRAASERHREDWQGLHDVYFEVPLPDGNEWCKGAVQYMWRNDSQLATLYPDLCACARTVLHALEGRPRRRHKKHRVN</sequence>
<dbReference type="EMBL" id="CP009389">
    <property type="protein sequence ID" value="AIN97839.1"/>
    <property type="molecule type" value="Genomic_DNA"/>
</dbReference>
<dbReference type="KEGG" id="lpan:LPMP_203440"/>
<dbReference type="Proteomes" id="UP000063063">
    <property type="component" value="Chromosome 20"/>
</dbReference>
<gene>
    <name evidence="1" type="ORF">LPMP_203440</name>
</gene>